<evidence type="ECO:0000313" key="2">
    <source>
        <dbReference type="EMBL" id="UOX33818.1"/>
    </source>
</evidence>
<dbReference type="Proteomes" id="UP000830454">
    <property type="component" value="Chromosome"/>
</dbReference>
<gene>
    <name evidence="2" type="ORF">LXD69_17505</name>
</gene>
<evidence type="ECO:0000256" key="1">
    <source>
        <dbReference type="SAM" id="Phobius"/>
    </source>
</evidence>
<sequence length="100" mass="11197">MAEEVQVITKQKDSSKKSKLILGILFDLIGMISYIVPLFSEVIDVVWAPISGLLLVTMYKGTTGKVAGVIGFIEELLPGVDFIPTFTITWIYQYVIKREE</sequence>
<reference evidence="2" key="2">
    <citation type="submission" date="2022-04" db="EMBL/GenBank/DDBJ databases">
        <title>Complete Genome Sequence of Flavobacterium sediminilitoris YSM-43, Isolated from a Tidal Sediment.</title>
        <authorList>
            <person name="Lee P.A."/>
        </authorList>
    </citation>
    <scope>NUCLEOTIDE SEQUENCE</scope>
    <source>
        <strain evidence="2">YSM-43</strain>
    </source>
</reference>
<proteinExistence type="predicted"/>
<keyword evidence="1" id="KW-0812">Transmembrane</keyword>
<dbReference type="EMBL" id="CP090145">
    <property type="protein sequence ID" value="UOX33818.1"/>
    <property type="molecule type" value="Genomic_DNA"/>
</dbReference>
<organism evidence="2 3">
    <name type="scientific">Flavobacterium sediminilitoris</name>
    <dbReference type="NCBI Taxonomy" id="2024526"/>
    <lineage>
        <taxon>Bacteria</taxon>
        <taxon>Pseudomonadati</taxon>
        <taxon>Bacteroidota</taxon>
        <taxon>Flavobacteriia</taxon>
        <taxon>Flavobacteriales</taxon>
        <taxon>Flavobacteriaceae</taxon>
        <taxon>Flavobacterium</taxon>
    </lineage>
</organism>
<name>A0ABY4HML0_9FLAO</name>
<keyword evidence="1" id="KW-1133">Transmembrane helix</keyword>
<dbReference type="RefSeq" id="WP_246916358.1">
    <property type="nucleotide sequence ID" value="NZ_CP090145.1"/>
</dbReference>
<keyword evidence="1" id="KW-0472">Membrane</keyword>
<accession>A0ABY4HML0</accession>
<evidence type="ECO:0000313" key="3">
    <source>
        <dbReference type="Proteomes" id="UP000830454"/>
    </source>
</evidence>
<protein>
    <submittedName>
        <fullName evidence="2">Uncharacterized protein</fullName>
    </submittedName>
</protein>
<reference evidence="2" key="1">
    <citation type="submission" date="2021-12" db="EMBL/GenBank/DDBJ databases">
        <authorList>
            <person name="Cha I.-T."/>
            <person name="Lee K.-E."/>
            <person name="Park S.-J."/>
        </authorList>
    </citation>
    <scope>NUCLEOTIDE SEQUENCE</scope>
    <source>
        <strain evidence="2">YSM-43</strain>
    </source>
</reference>
<keyword evidence="3" id="KW-1185">Reference proteome</keyword>
<feature type="transmembrane region" description="Helical" evidence="1">
    <location>
        <begin position="20"/>
        <end position="39"/>
    </location>
</feature>